<gene>
    <name evidence="3" type="ORF">CKO13_07185</name>
</gene>
<dbReference type="SMART" id="SM00493">
    <property type="entry name" value="TOPRIM"/>
    <property type="match status" value="1"/>
</dbReference>
<evidence type="ECO:0000313" key="3">
    <source>
        <dbReference type="EMBL" id="MBK1726804.1"/>
    </source>
</evidence>
<evidence type="ECO:0000313" key="4">
    <source>
        <dbReference type="Proteomes" id="UP000738126"/>
    </source>
</evidence>
<proteinExistence type="predicted"/>
<protein>
    <recommendedName>
        <fullName evidence="2">Toprim domain-containing protein</fullName>
    </recommendedName>
</protein>
<evidence type="ECO:0000256" key="1">
    <source>
        <dbReference type="SAM" id="MobiDB-lite"/>
    </source>
</evidence>
<sequence length="903" mass="97517">MPDAAADMTSTHDVEVRFLEAMRDAGLEPPEPIPADGALHRFDAPDDKRGQRTGWAVLYPSDAHGAGGAFGSWRHGGSHTWSDRDRQTMSRAERRAWQERMAEARRQREAERQRRAEEAAERAQRIWAEATAAPADHPYLQAKGVEAHGLKLHGDALVVPMRDAGGTLRSLEFIDGHGSKRFLAGGTKRGCYHPIGTPDARLYVAEGYATAASIHEATGDAVAVAFDAGNLGPVARALRDKLPAVELVVAADNDESGTGQAKARAAAEAVAGMVAIPPEAGDFNDLAVAHGLEAVAEALQTAAPPSPEEPTETEAEESAPPWRNADMPPGWRISRKGVCREGDDDETEWVALAPVWVPALTRDPHGGGWGSVVRWLDRDGNQQERAIPFSRFHEQGNTLAQELADDGLAVIPGKERKLAQFLGSCWPDARVRSVERLGWLDDAGGALAYVQPHRVITAGGDKEVVYQPERYSPTARTIHAAGTLAEWQEHVATPCQGNPALIWGLCAGLAAPLLRAAELESGGFHLYGTTTGGKTTCLQVAASVFGCGADPAQNPDTAFIRRWNATANAVEGLAAAHNDSPLCLDEIGTCSARDFGGLVYNIAGGQGRAAMSQNRQLKAPRSWRTLLLSTGELSVADKIAEGGKEAKGGQLVRIADLALDPILADTHGELPEDFGYALKRACGRYYGTAGPALVEYLVGQSDDVYDLRNTVSTLLDRAAHRLTPGNLPAEQRRVLRRFGLVLVAGWLARRAGVLPFGDEEVEQAVRAVVNQWLASAETQSEAERGVEAIRAFILRHGARFQHKNASQDVRERVGYYDEGNALYLFTDEGFREACGGHDHKAVAKELDRRGLLHKNDASRHKSKHSIGTKRSSFYAIREAVLDDEPENERDNRDNRGEASHGAA</sequence>
<dbReference type="InterPro" id="IPR034154">
    <property type="entry name" value="TOPRIM_DnaG/twinkle"/>
</dbReference>
<feature type="domain" description="Toprim" evidence="2">
    <location>
        <begin position="200"/>
        <end position="291"/>
    </location>
</feature>
<dbReference type="Pfam" id="PF06048">
    <property type="entry name" value="DUF927"/>
    <property type="match status" value="1"/>
</dbReference>
<dbReference type="Pfam" id="PF13362">
    <property type="entry name" value="Toprim_3"/>
    <property type="match status" value="1"/>
</dbReference>
<dbReference type="InterPro" id="IPR009270">
    <property type="entry name" value="DUF927"/>
</dbReference>
<comment type="caution">
    <text evidence="3">The sequence shown here is derived from an EMBL/GenBank/DDBJ whole genome shotgun (WGS) entry which is preliminary data.</text>
</comment>
<feature type="region of interest" description="Disordered" evidence="1">
    <location>
        <begin position="70"/>
        <end position="98"/>
    </location>
</feature>
<dbReference type="InterPro" id="IPR006171">
    <property type="entry name" value="TOPRIM_dom"/>
</dbReference>
<dbReference type="CDD" id="cd01029">
    <property type="entry name" value="TOPRIM_primases"/>
    <property type="match status" value="1"/>
</dbReference>
<keyword evidence="4" id="KW-1185">Reference proteome</keyword>
<accession>A0ABS1E9E2</accession>
<name>A0ABS1E9E2_9GAMM</name>
<dbReference type="Proteomes" id="UP000738126">
    <property type="component" value="Unassembled WGS sequence"/>
</dbReference>
<feature type="compositionally biased region" description="Basic and acidic residues" evidence="1">
    <location>
        <begin position="38"/>
        <end position="49"/>
    </location>
</feature>
<feature type="region of interest" description="Disordered" evidence="1">
    <location>
        <begin position="878"/>
        <end position="903"/>
    </location>
</feature>
<evidence type="ECO:0000259" key="2">
    <source>
        <dbReference type="PROSITE" id="PS50880"/>
    </source>
</evidence>
<dbReference type="Gene3D" id="3.40.1360.10">
    <property type="match status" value="1"/>
</dbReference>
<reference evidence="3 4" key="1">
    <citation type="journal article" date="2020" name="Microorganisms">
        <title>Osmotic Adaptation and Compatible Solute Biosynthesis of Phototrophic Bacteria as Revealed from Genome Analyses.</title>
        <authorList>
            <person name="Imhoff J.F."/>
            <person name="Rahn T."/>
            <person name="Kunzel S."/>
            <person name="Keller A."/>
            <person name="Neulinger S.C."/>
        </authorList>
    </citation>
    <scope>NUCLEOTIDE SEQUENCE [LARGE SCALE GENOMIC DNA]</scope>
    <source>
        <strain evidence="3 4">DSM 15116</strain>
    </source>
</reference>
<dbReference type="EMBL" id="NRSH01000069">
    <property type="protein sequence ID" value="MBK1726804.1"/>
    <property type="molecule type" value="Genomic_DNA"/>
</dbReference>
<organism evidence="3 4">
    <name type="scientific">Halorhodospira neutriphila</name>
    <dbReference type="NCBI Taxonomy" id="168379"/>
    <lineage>
        <taxon>Bacteria</taxon>
        <taxon>Pseudomonadati</taxon>
        <taxon>Pseudomonadota</taxon>
        <taxon>Gammaproteobacteria</taxon>
        <taxon>Chromatiales</taxon>
        <taxon>Ectothiorhodospiraceae</taxon>
        <taxon>Halorhodospira</taxon>
    </lineage>
</organism>
<feature type="compositionally biased region" description="Basic and acidic residues" evidence="1">
    <location>
        <begin position="888"/>
        <end position="903"/>
    </location>
</feature>
<feature type="region of interest" description="Disordered" evidence="1">
    <location>
        <begin position="300"/>
        <end position="330"/>
    </location>
</feature>
<dbReference type="PROSITE" id="PS50880">
    <property type="entry name" value="TOPRIM"/>
    <property type="match status" value="1"/>
</dbReference>
<feature type="compositionally biased region" description="Basic and acidic residues" evidence="1">
    <location>
        <begin position="81"/>
        <end position="98"/>
    </location>
</feature>
<feature type="region of interest" description="Disordered" evidence="1">
    <location>
        <begin position="26"/>
        <end position="49"/>
    </location>
</feature>